<dbReference type="Pfam" id="PF01019">
    <property type="entry name" value="G_glu_transpept"/>
    <property type="match status" value="1"/>
</dbReference>
<comment type="subunit">
    <text evidence="11">This enzyme consists of two polypeptide chains, which are synthesized in precursor form from a single polypeptide.</text>
</comment>
<dbReference type="EC" id="2.3.2.2" evidence="11"/>
<comment type="similarity">
    <text evidence="3 11">Belongs to the gamma-glutamyltransferase family.</text>
</comment>
<gene>
    <name evidence="13" type="ORF">SAMN02745824_3300</name>
</gene>
<dbReference type="RefSeq" id="WP_074206182.1">
    <property type="nucleotide sequence ID" value="NZ_FSQW01000002.1"/>
</dbReference>
<keyword evidence="14" id="KW-1185">Reference proteome</keyword>
<dbReference type="GO" id="GO:0036374">
    <property type="term" value="F:glutathione hydrolase activity"/>
    <property type="evidence" value="ECO:0007669"/>
    <property type="project" value="UniProtKB-UniRule"/>
</dbReference>
<dbReference type="InterPro" id="IPR043137">
    <property type="entry name" value="GGT_ssub_C"/>
</dbReference>
<dbReference type="PANTHER" id="PTHR43199:SF1">
    <property type="entry name" value="GLUTATHIONE HYDROLASE PROENZYME"/>
    <property type="match status" value="1"/>
</dbReference>
<dbReference type="Gene3D" id="3.60.20.40">
    <property type="match status" value="1"/>
</dbReference>
<evidence type="ECO:0000256" key="12">
    <source>
        <dbReference type="SAM" id="SignalP"/>
    </source>
</evidence>
<evidence type="ECO:0000256" key="3">
    <source>
        <dbReference type="ARBA" id="ARBA00009381"/>
    </source>
</evidence>
<proteinExistence type="inferred from homology"/>
<comment type="pathway">
    <text evidence="11">Sulfur metabolism; glutathione metabolism.</text>
</comment>
<evidence type="ECO:0000256" key="8">
    <source>
        <dbReference type="ARBA" id="ARBA00047417"/>
    </source>
</evidence>
<keyword evidence="6 11" id="KW-0865">Zymogen</keyword>
<evidence type="ECO:0000313" key="14">
    <source>
        <dbReference type="Proteomes" id="UP000185192"/>
    </source>
</evidence>
<evidence type="ECO:0000256" key="11">
    <source>
        <dbReference type="RuleBase" id="RU368036"/>
    </source>
</evidence>
<dbReference type="AlphaFoldDB" id="A0A1N6HI79"/>
<evidence type="ECO:0000313" key="13">
    <source>
        <dbReference type="EMBL" id="SIO19462.1"/>
    </source>
</evidence>
<feature type="binding site" evidence="10">
    <location>
        <position position="466"/>
    </location>
    <ligand>
        <name>L-glutamate</name>
        <dbReference type="ChEBI" id="CHEBI:29985"/>
    </ligand>
</feature>
<evidence type="ECO:0000256" key="5">
    <source>
        <dbReference type="ARBA" id="ARBA00022801"/>
    </source>
</evidence>
<accession>A0A1N6HI79</accession>
<dbReference type="InterPro" id="IPR043138">
    <property type="entry name" value="GGT_lsub"/>
</dbReference>
<dbReference type="InterPro" id="IPR000101">
    <property type="entry name" value="GGT_peptidase"/>
</dbReference>
<feature type="signal peptide" evidence="12">
    <location>
        <begin position="1"/>
        <end position="22"/>
    </location>
</feature>
<dbReference type="OrthoDB" id="9781342at2"/>
<dbReference type="PANTHER" id="PTHR43199">
    <property type="entry name" value="GLUTATHIONE HYDROLASE"/>
    <property type="match status" value="1"/>
</dbReference>
<feature type="binding site" evidence="10">
    <location>
        <begin position="443"/>
        <end position="444"/>
    </location>
    <ligand>
        <name>L-glutamate</name>
        <dbReference type="ChEBI" id="CHEBI:29985"/>
    </ligand>
</feature>
<dbReference type="InterPro" id="IPR051792">
    <property type="entry name" value="GGT_bact"/>
</dbReference>
<feature type="binding site" evidence="10">
    <location>
        <position position="92"/>
    </location>
    <ligand>
        <name>L-glutamate</name>
        <dbReference type="ChEBI" id="CHEBI:29985"/>
    </ligand>
</feature>
<keyword evidence="5 11" id="KW-0378">Hydrolase</keyword>
<sequence>MKKLLTFFAFLLLIPVALPAQAQNVGTAASAHPEATKAGFEILQAGGSAADAAMAMMLALTVVEPQSSGIGGGGFLLHHDGKRGWIETIDGREIAPSSARADRFLDKDGKPEGFRASVPGGKSVGVPGNMRLMEMAHRKWGKLPWAKLFEPAIRLAEEGYAVSNPQADWMERLAPIWANFPDMQALYWREGAPATPGTKITNPELGKLLRDLQAGGADTFYSGETAAAISAAVANAPANQAVITAEDLAGYSAKLRPAVCSTYRAYKICGMGPPSSGATTVQQILGMLERFDMSALGPDNARSWHLISEAMRLAYADREKYLADRDFVSVPVAGLIDRAYLTRRSKLISARTARGSYLAGNPPGATPRTAAISSEVAGTTHFTAVDGDGNIANMTSTVEGPFGSQLLARGMVLNNELTDFTFAPEKNGAPVANRVEPGKRPLSSMSPTIVYDANDQPVLALGSAGGKRIIMHVTKTLIGVIDYGLTLEQAMALPNIYFRRDKVLIERDSDLVKLQDAIGAFGHEVDTSGLPSKLAGAQKTGRGWVGAVDPRSIGEAVSELP</sequence>
<feature type="chain" id="PRO_5012207262" description="Glutathione hydrolase proenzyme" evidence="12">
    <location>
        <begin position="23"/>
        <end position="561"/>
    </location>
</feature>
<evidence type="ECO:0000256" key="7">
    <source>
        <dbReference type="ARBA" id="ARBA00023315"/>
    </source>
</evidence>
<feature type="binding site" evidence="10">
    <location>
        <position position="419"/>
    </location>
    <ligand>
        <name>L-glutamate</name>
        <dbReference type="ChEBI" id="CHEBI:29985"/>
    </ligand>
</feature>
<reference evidence="14" key="1">
    <citation type="submission" date="2016-11" db="EMBL/GenBank/DDBJ databases">
        <authorList>
            <person name="Varghese N."/>
            <person name="Submissions S."/>
        </authorList>
    </citation>
    <scope>NUCLEOTIDE SEQUENCE [LARGE SCALE GENOMIC DNA]</scope>
    <source>
        <strain evidence="14">DSM 22363</strain>
    </source>
</reference>
<dbReference type="SUPFAM" id="SSF56235">
    <property type="entry name" value="N-terminal nucleophile aminohydrolases (Ntn hydrolases)"/>
    <property type="match status" value="1"/>
</dbReference>
<name>A0A1N6HI79_9SPHN</name>
<dbReference type="InterPro" id="IPR029055">
    <property type="entry name" value="Ntn_hydrolases_N"/>
</dbReference>
<evidence type="ECO:0000256" key="6">
    <source>
        <dbReference type="ARBA" id="ARBA00023145"/>
    </source>
</evidence>
<dbReference type="EC" id="3.4.19.13" evidence="11"/>
<evidence type="ECO:0000256" key="2">
    <source>
        <dbReference type="ARBA" id="ARBA00001089"/>
    </source>
</evidence>
<organism evidence="13 14">
    <name type="scientific">Parasphingorhabdus marina DSM 22363</name>
    <dbReference type="NCBI Taxonomy" id="1123272"/>
    <lineage>
        <taxon>Bacteria</taxon>
        <taxon>Pseudomonadati</taxon>
        <taxon>Pseudomonadota</taxon>
        <taxon>Alphaproteobacteria</taxon>
        <taxon>Sphingomonadales</taxon>
        <taxon>Sphingomonadaceae</taxon>
        <taxon>Parasphingorhabdus</taxon>
    </lineage>
</organism>
<dbReference type="Gene3D" id="1.10.246.130">
    <property type="match status" value="1"/>
</dbReference>
<evidence type="ECO:0000256" key="9">
    <source>
        <dbReference type="PIRSR" id="PIRSR600101-1"/>
    </source>
</evidence>
<comment type="catalytic activity">
    <reaction evidence="2 11">
        <text>glutathione + H2O = L-cysteinylglycine + L-glutamate</text>
        <dbReference type="Rhea" id="RHEA:28807"/>
        <dbReference type="ChEBI" id="CHEBI:15377"/>
        <dbReference type="ChEBI" id="CHEBI:29985"/>
        <dbReference type="ChEBI" id="CHEBI:57925"/>
        <dbReference type="ChEBI" id="CHEBI:61694"/>
        <dbReference type="EC" id="3.4.19.13"/>
    </reaction>
</comment>
<dbReference type="EMBL" id="FSQW01000002">
    <property type="protein sequence ID" value="SIO19462.1"/>
    <property type="molecule type" value="Genomic_DNA"/>
</dbReference>
<feature type="active site" description="Nucleophile" evidence="9">
    <location>
        <position position="379"/>
    </location>
</feature>
<dbReference type="PRINTS" id="PR01210">
    <property type="entry name" value="GGTRANSPTASE"/>
</dbReference>
<keyword evidence="7 11" id="KW-0012">Acyltransferase</keyword>
<comment type="PTM">
    <text evidence="11">Cleaved by autocatalysis into a large and a small subunit.</text>
</comment>
<protein>
    <recommendedName>
        <fullName evidence="11">Glutathione hydrolase proenzyme</fullName>
        <ecNumber evidence="11">2.3.2.2</ecNumber>
        <ecNumber evidence="11">3.4.19.13</ecNumber>
    </recommendedName>
    <component>
        <recommendedName>
            <fullName evidence="11">Glutathione hydrolase large chain</fullName>
        </recommendedName>
    </component>
    <component>
        <recommendedName>
            <fullName evidence="11">Glutathione hydrolase small chain</fullName>
        </recommendedName>
    </component>
</protein>
<keyword evidence="12" id="KW-0732">Signal</keyword>
<comment type="catalytic activity">
    <reaction evidence="1 11">
        <text>an S-substituted glutathione + H2O = an S-substituted L-cysteinylglycine + L-glutamate</text>
        <dbReference type="Rhea" id="RHEA:59468"/>
        <dbReference type="ChEBI" id="CHEBI:15377"/>
        <dbReference type="ChEBI" id="CHEBI:29985"/>
        <dbReference type="ChEBI" id="CHEBI:90779"/>
        <dbReference type="ChEBI" id="CHEBI:143103"/>
        <dbReference type="EC" id="3.4.19.13"/>
    </reaction>
</comment>
<keyword evidence="4 11" id="KW-0808">Transferase</keyword>
<keyword evidence="11" id="KW-0317">Glutathione biosynthesis</keyword>
<evidence type="ECO:0000256" key="10">
    <source>
        <dbReference type="PIRSR" id="PIRSR600101-2"/>
    </source>
</evidence>
<dbReference type="NCBIfam" id="TIGR00066">
    <property type="entry name" value="g_glut_trans"/>
    <property type="match status" value="1"/>
</dbReference>
<evidence type="ECO:0000256" key="4">
    <source>
        <dbReference type="ARBA" id="ARBA00022679"/>
    </source>
</evidence>
<dbReference type="UniPathway" id="UPA00204"/>
<comment type="catalytic activity">
    <reaction evidence="8 11">
        <text>an N-terminal (5-L-glutamyl)-[peptide] + an alpha-amino acid = 5-L-glutamyl amino acid + an N-terminal L-alpha-aminoacyl-[peptide]</text>
        <dbReference type="Rhea" id="RHEA:23904"/>
        <dbReference type="Rhea" id="RHEA-COMP:9780"/>
        <dbReference type="Rhea" id="RHEA-COMP:9795"/>
        <dbReference type="ChEBI" id="CHEBI:77644"/>
        <dbReference type="ChEBI" id="CHEBI:78597"/>
        <dbReference type="ChEBI" id="CHEBI:78599"/>
        <dbReference type="ChEBI" id="CHEBI:78608"/>
        <dbReference type="EC" id="2.3.2.2"/>
    </reaction>
</comment>
<dbReference type="Proteomes" id="UP000185192">
    <property type="component" value="Unassembled WGS sequence"/>
</dbReference>
<dbReference type="GO" id="GO:0006750">
    <property type="term" value="P:glutathione biosynthetic process"/>
    <property type="evidence" value="ECO:0007669"/>
    <property type="project" value="UniProtKB-KW"/>
</dbReference>
<dbReference type="GO" id="GO:0006751">
    <property type="term" value="P:glutathione catabolic process"/>
    <property type="evidence" value="ECO:0007669"/>
    <property type="project" value="UniProtKB-UniRule"/>
</dbReference>
<evidence type="ECO:0000256" key="1">
    <source>
        <dbReference type="ARBA" id="ARBA00001049"/>
    </source>
</evidence>
<dbReference type="GO" id="GO:0103068">
    <property type="term" value="F:leukotriene C4 gamma-glutamyl transferase activity"/>
    <property type="evidence" value="ECO:0007669"/>
    <property type="project" value="UniProtKB-EC"/>
</dbReference>
<dbReference type="STRING" id="1123272.SAMN02745824_3300"/>